<evidence type="ECO:0000313" key="10">
    <source>
        <dbReference type="Proteomes" id="UP000242287"/>
    </source>
</evidence>
<evidence type="ECO:0000256" key="5">
    <source>
        <dbReference type="PIRSR" id="PIRSR000137-1"/>
    </source>
</evidence>
<evidence type="ECO:0000259" key="8">
    <source>
        <dbReference type="PROSITE" id="PS00624"/>
    </source>
</evidence>
<dbReference type="SUPFAM" id="SSF54373">
    <property type="entry name" value="FAD-linked reductases, C-terminal domain"/>
    <property type="match status" value="1"/>
</dbReference>
<reference evidence="9 10" key="1">
    <citation type="submission" date="2014-02" db="EMBL/GenBank/DDBJ databases">
        <title>Transposable element dynamics among asymbiotic and ectomycorrhizal Amanita fungi.</title>
        <authorList>
            <consortium name="DOE Joint Genome Institute"/>
            <person name="Hess J."/>
            <person name="Skrede I."/>
            <person name="Wolfe B."/>
            <person name="LaButti K."/>
            <person name="Ohm R.A."/>
            <person name="Grigoriev I.V."/>
            <person name="Pringle A."/>
        </authorList>
    </citation>
    <scope>NUCLEOTIDE SEQUENCE [LARGE SCALE GENOMIC DNA]</scope>
    <source>
        <strain evidence="9 10">SKay4041</strain>
    </source>
</reference>
<protein>
    <submittedName>
        <fullName evidence="9">GMC oxidoreductase</fullName>
    </submittedName>
</protein>
<dbReference type="PROSITE" id="PS00624">
    <property type="entry name" value="GMC_OXRED_2"/>
    <property type="match status" value="1"/>
</dbReference>
<gene>
    <name evidence="9" type="ORF">AMATHDRAFT_151496</name>
</gene>
<feature type="binding site" evidence="6">
    <location>
        <position position="117"/>
    </location>
    <ligand>
        <name>FAD</name>
        <dbReference type="ChEBI" id="CHEBI:57692"/>
    </ligand>
</feature>
<organism evidence="9 10">
    <name type="scientific">Amanita thiersii Skay4041</name>
    <dbReference type="NCBI Taxonomy" id="703135"/>
    <lineage>
        <taxon>Eukaryota</taxon>
        <taxon>Fungi</taxon>
        <taxon>Dikarya</taxon>
        <taxon>Basidiomycota</taxon>
        <taxon>Agaricomycotina</taxon>
        <taxon>Agaricomycetes</taxon>
        <taxon>Agaricomycetidae</taxon>
        <taxon>Agaricales</taxon>
        <taxon>Pluteineae</taxon>
        <taxon>Amanitaceae</taxon>
        <taxon>Amanita</taxon>
    </lineage>
</organism>
<dbReference type="STRING" id="703135.A0A2A9NJ10"/>
<keyword evidence="7" id="KW-0732">Signal</keyword>
<evidence type="ECO:0000256" key="2">
    <source>
        <dbReference type="ARBA" id="ARBA00010790"/>
    </source>
</evidence>
<evidence type="ECO:0000313" key="9">
    <source>
        <dbReference type="EMBL" id="PFH47692.1"/>
    </source>
</evidence>
<keyword evidence="3" id="KW-0285">Flavoprotein</keyword>
<feature type="active site" description="Proton donor" evidence="5">
    <location>
        <position position="557"/>
    </location>
</feature>
<feature type="domain" description="Glucose-methanol-choline oxidoreductase N-terminal" evidence="8">
    <location>
        <begin position="314"/>
        <end position="328"/>
    </location>
</feature>
<keyword evidence="10" id="KW-1185">Reference proteome</keyword>
<feature type="active site" description="Proton acceptor" evidence="5">
    <location>
        <position position="601"/>
    </location>
</feature>
<evidence type="ECO:0000256" key="4">
    <source>
        <dbReference type="ARBA" id="ARBA00022827"/>
    </source>
</evidence>
<dbReference type="Gene3D" id="3.30.560.10">
    <property type="entry name" value="Glucose Oxidase, domain 3"/>
    <property type="match status" value="1"/>
</dbReference>
<dbReference type="PANTHER" id="PTHR11552">
    <property type="entry name" value="GLUCOSE-METHANOL-CHOLINE GMC OXIDOREDUCTASE"/>
    <property type="match status" value="1"/>
</dbReference>
<sequence length="621" mass="66954">MNSCSATLFLRVLLIAQLVFGAVYEKMEDLPVGRRYDYIIVGAGAAGNVLANRLSENPLTNVLVLEAGISNTNIETLQVPGLCTLAASQNSLWDWNFTTTPQQALNGRAIPYPRGHVLGGSTSINFMVYTRASKGDWDRYAKITGDDGWSWNAIQPYIRKNERFVPPVDNHNITGQFNPSVHSFTGINSVSLPGFPEPIDGRVIVTTAQLSDQYPFNLDMNSGNHLGIGWVQSTITHDGQRSSSAVSYLNTQVLSRSNLDVLLHARVTRLIKTSKKLGDQRKISARSVEFVVDGTTAGPTHILTANREVVLSAGAVLTPHVLLHSGIGNITLLQSLGITPLLNLPGVGQNLTDHPAVANTWFVNGTDTLDNYVRNATLFAQTLKQWEDERQGPFVDEPINHAGWLRLPSELLSKALQAGGLGNDPAATMTAHYELVVTVNLFLTMGQNGVVVGVTPPTGNYLTVATAVVSPVSRGSLVLSSSSPFDPPKIDVAFLQSPFDLFVLKESVRSAAKFLTAPAWADYVMQPFTVGLAEALAPNADEALTNYVRAQTQTFFHPVSTAAMSPFGASWGVVDPDLRLKNVDGVRVVDASVFPVIPAAHTQAPVYIIAERAADLIKGQA</sequence>
<evidence type="ECO:0000256" key="7">
    <source>
        <dbReference type="SAM" id="SignalP"/>
    </source>
</evidence>
<evidence type="ECO:0000256" key="3">
    <source>
        <dbReference type="ARBA" id="ARBA00022630"/>
    </source>
</evidence>
<dbReference type="Proteomes" id="UP000242287">
    <property type="component" value="Unassembled WGS sequence"/>
</dbReference>
<proteinExistence type="inferred from homology"/>
<feature type="chain" id="PRO_5012834884" evidence="7">
    <location>
        <begin position="22"/>
        <end position="621"/>
    </location>
</feature>
<accession>A0A2A9NJ10</accession>
<dbReference type="InterPro" id="IPR007867">
    <property type="entry name" value="GMC_OxRtase_C"/>
</dbReference>
<dbReference type="InterPro" id="IPR000172">
    <property type="entry name" value="GMC_OxRdtase_N"/>
</dbReference>
<dbReference type="GO" id="GO:0016614">
    <property type="term" value="F:oxidoreductase activity, acting on CH-OH group of donors"/>
    <property type="evidence" value="ECO:0007669"/>
    <property type="project" value="InterPro"/>
</dbReference>
<feature type="binding site" evidence="6">
    <location>
        <begin position="125"/>
        <end position="128"/>
    </location>
    <ligand>
        <name>FAD</name>
        <dbReference type="ChEBI" id="CHEBI:57692"/>
    </ligand>
</feature>
<dbReference type="PIRSF" id="PIRSF000137">
    <property type="entry name" value="Alcohol_oxidase"/>
    <property type="match status" value="1"/>
</dbReference>
<dbReference type="PANTHER" id="PTHR11552:SF147">
    <property type="entry name" value="CHOLINE DEHYDROGENASE, MITOCHONDRIAL"/>
    <property type="match status" value="1"/>
</dbReference>
<dbReference type="InterPro" id="IPR036188">
    <property type="entry name" value="FAD/NAD-bd_sf"/>
</dbReference>
<dbReference type="Pfam" id="PF00732">
    <property type="entry name" value="GMC_oxred_N"/>
    <property type="match status" value="1"/>
</dbReference>
<dbReference type="GO" id="GO:0050660">
    <property type="term" value="F:flavin adenine dinucleotide binding"/>
    <property type="evidence" value="ECO:0007669"/>
    <property type="project" value="InterPro"/>
</dbReference>
<dbReference type="AlphaFoldDB" id="A0A2A9NJ10"/>
<keyword evidence="4 6" id="KW-0274">FAD</keyword>
<evidence type="ECO:0000256" key="1">
    <source>
        <dbReference type="ARBA" id="ARBA00001974"/>
    </source>
</evidence>
<comment type="similarity">
    <text evidence="2">Belongs to the GMC oxidoreductase family.</text>
</comment>
<dbReference type="Pfam" id="PF05199">
    <property type="entry name" value="GMC_oxred_C"/>
    <property type="match status" value="1"/>
</dbReference>
<dbReference type="SUPFAM" id="SSF51905">
    <property type="entry name" value="FAD/NAD(P)-binding domain"/>
    <property type="match status" value="1"/>
</dbReference>
<feature type="binding site" evidence="6">
    <location>
        <position position="267"/>
    </location>
    <ligand>
        <name>FAD</name>
        <dbReference type="ChEBI" id="CHEBI:57692"/>
    </ligand>
</feature>
<dbReference type="InterPro" id="IPR012132">
    <property type="entry name" value="GMC_OxRdtase"/>
</dbReference>
<feature type="signal peptide" evidence="7">
    <location>
        <begin position="1"/>
        <end position="21"/>
    </location>
</feature>
<dbReference type="Gene3D" id="3.50.50.60">
    <property type="entry name" value="FAD/NAD(P)-binding domain"/>
    <property type="match status" value="1"/>
</dbReference>
<dbReference type="EMBL" id="KZ302097">
    <property type="protein sequence ID" value="PFH47692.1"/>
    <property type="molecule type" value="Genomic_DNA"/>
</dbReference>
<name>A0A2A9NJ10_9AGAR</name>
<dbReference type="OrthoDB" id="269227at2759"/>
<comment type="cofactor">
    <cofactor evidence="1 6">
        <name>FAD</name>
        <dbReference type="ChEBI" id="CHEBI:57692"/>
    </cofactor>
</comment>
<evidence type="ECO:0000256" key="6">
    <source>
        <dbReference type="PIRSR" id="PIRSR000137-2"/>
    </source>
</evidence>